<evidence type="ECO:0000313" key="2">
    <source>
        <dbReference type="EMBL" id="MDV3458900.1"/>
    </source>
</evidence>
<dbReference type="EMBL" id="JAWJEJ010000002">
    <property type="protein sequence ID" value="MDV3458900.1"/>
    <property type="molecule type" value="Genomic_DNA"/>
</dbReference>
<reference evidence="2 3" key="1">
    <citation type="submission" date="2023-10" db="EMBL/GenBank/DDBJ databases">
        <title>Sphingomonas sp. HF-S4 16S ribosomal RNA gene Genome sequencing and assembly.</title>
        <authorList>
            <person name="Lee H."/>
        </authorList>
    </citation>
    <scope>NUCLEOTIDE SEQUENCE [LARGE SCALE GENOMIC DNA]</scope>
    <source>
        <strain evidence="2 3">HF-S4</strain>
    </source>
</reference>
<evidence type="ECO:0000313" key="3">
    <source>
        <dbReference type="Proteomes" id="UP001273531"/>
    </source>
</evidence>
<organism evidence="2 3">
    <name type="scientific">Sphingomonas agrestis</name>
    <dbReference type="NCBI Taxonomy" id="3080540"/>
    <lineage>
        <taxon>Bacteria</taxon>
        <taxon>Pseudomonadati</taxon>
        <taxon>Pseudomonadota</taxon>
        <taxon>Alphaproteobacteria</taxon>
        <taxon>Sphingomonadales</taxon>
        <taxon>Sphingomonadaceae</taxon>
        <taxon>Sphingomonas</taxon>
    </lineage>
</organism>
<comment type="caution">
    <text evidence="2">The sequence shown here is derived from an EMBL/GenBank/DDBJ whole genome shotgun (WGS) entry which is preliminary data.</text>
</comment>
<sequence>MLNPLIAASGLLLLLAAPASPPEPIDWDTAASLIQQQRITVHVPRITVSRATLTVRTMRSVAMVEKKAEDCVKMEELAGFSVNRFDSVDLMLKNGSLLRVKLGNDCPALGFYNGFYVKANKDKKMCANRDSIRSRSGRQCAIQSFAALVPAR</sequence>
<name>A0ABU3YBY1_9SPHN</name>
<protein>
    <submittedName>
        <fullName evidence="2">Uncharacterized protein</fullName>
    </submittedName>
</protein>
<feature type="chain" id="PRO_5046472064" evidence="1">
    <location>
        <begin position="20"/>
        <end position="152"/>
    </location>
</feature>
<accession>A0ABU3YBY1</accession>
<feature type="signal peptide" evidence="1">
    <location>
        <begin position="1"/>
        <end position="19"/>
    </location>
</feature>
<keyword evidence="1" id="KW-0732">Signal</keyword>
<dbReference type="Proteomes" id="UP001273531">
    <property type="component" value="Unassembled WGS sequence"/>
</dbReference>
<gene>
    <name evidence="2" type="ORF">RZN05_18020</name>
</gene>
<proteinExistence type="predicted"/>
<dbReference type="RefSeq" id="WP_317228066.1">
    <property type="nucleotide sequence ID" value="NZ_JAWJEJ010000002.1"/>
</dbReference>
<evidence type="ECO:0000256" key="1">
    <source>
        <dbReference type="SAM" id="SignalP"/>
    </source>
</evidence>
<keyword evidence="3" id="KW-1185">Reference proteome</keyword>